<evidence type="ECO:0000256" key="1">
    <source>
        <dbReference type="ARBA" id="ARBA00022801"/>
    </source>
</evidence>
<evidence type="ECO:0000259" key="3">
    <source>
        <dbReference type="SMART" id="SM00642"/>
    </source>
</evidence>
<organism evidence="4 5">
    <name type="scientific">Ornithinimicrobium pratense</name>
    <dbReference type="NCBI Taxonomy" id="2593973"/>
    <lineage>
        <taxon>Bacteria</taxon>
        <taxon>Bacillati</taxon>
        <taxon>Actinomycetota</taxon>
        <taxon>Actinomycetes</taxon>
        <taxon>Micrococcales</taxon>
        <taxon>Ornithinimicrobiaceae</taxon>
        <taxon>Ornithinimicrobium</taxon>
    </lineage>
</organism>
<dbReference type="CDD" id="cd11354">
    <property type="entry name" value="AmyAc_bac_CMD_like"/>
    <property type="match status" value="1"/>
</dbReference>
<dbReference type="SMART" id="SM00642">
    <property type="entry name" value="Aamy"/>
    <property type="match status" value="1"/>
</dbReference>
<keyword evidence="5" id="KW-1185">Reference proteome</keyword>
<dbReference type="GO" id="GO:0005975">
    <property type="term" value="P:carbohydrate metabolic process"/>
    <property type="evidence" value="ECO:0007669"/>
    <property type="project" value="InterPro"/>
</dbReference>
<dbReference type="InterPro" id="IPR006047">
    <property type="entry name" value="GH13_cat_dom"/>
</dbReference>
<evidence type="ECO:0000313" key="5">
    <source>
        <dbReference type="Proteomes" id="UP000326546"/>
    </source>
</evidence>
<dbReference type="PANTHER" id="PTHR10357:SF210">
    <property type="entry name" value="MALTODEXTRIN GLUCOSIDASE"/>
    <property type="match status" value="1"/>
</dbReference>
<protein>
    <submittedName>
        <fullName evidence="4">Alpha-amylase</fullName>
    </submittedName>
</protein>
<dbReference type="EMBL" id="CP044427">
    <property type="protein sequence ID" value="QFG69947.1"/>
    <property type="molecule type" value="Genomic_DNA"/>
</dbReference>
<keyword evidence="1" id="KW-0378">Hydrolase</keyword>
<feature type="domain" description="Glycosyl hydrolase family 13 catalytic" evidence="3">
    <location>
        <begin position="15"/>
        <end position="360"/>
    </location>
</feature>
<accession>A0A5J6V900</accession>
<name>A0A5J6V900_9MICO</name>
<evidence type="ECO:0000256" key="2">
    <source>
        <dbReference type="ARBA" id="ARBA00023295"/>
    </source>
</evidence>
<dbReference type="InterPro" id="IPR017853">
    <property type="entry name" value="GH"/>
</dbReference>
<dbReference type="KEGG" id="serw:FY030_15640"/>
<dbReference type="OrthoDB" id="9802433at2"/>
<keyword evidence="2" id="KW-0326">Glycosidase</keyword>
<dbReference type="RefSeq" id="WP_158062441.1">
    <property type="nucleotide sequence ID" value="NZ_CP044427.1"/>
</dbReference>
<evidence type="ECO:0000313" key="4">
    <source>
        <dbReference type="EMBL" id="QFG69947.1"/>
    </source>
</evidence>
<dbReference type="SUPFAM" id="SSF51445">
    <property type="entry name" value="(Trans)glycosidases"/>
    <property type="match status" value="1"/>
</dbReference>
<dbReference type="Pfam" id="PF00128">
    <property type="entry name" value="Alpha-amylase"/>
    <property type="match status" value="1"/>
</dbReference>
<dbReference type="PANTHER" id="PTHR10357">
    <property type="entry name" value="ALPHA-AMYLASE FAMILY MEMBER"/>
    <property type="match status" value="1"/>
</dbReference>
<reference evidence="4 5" key="1">
    <citation type="submission" date="2019-09" db="EMBL/GenBank/DDBJ databases">
        <title>Serinicoccus pratensis sp. nov., isolated from meadow soil.</title>
        <authorList>
            <person name="Zhang W."/>
        </authorList>
    </citation>
    <scope>NUCLEOTIDE SEQUENCE [LARGE SCALE GENOMIC DNA]</scope>
    <source>
        <strain evidence="4 5">W204</strain>
    </source>
</reference>
<gene>
    <name evidence="4" type="ORF">FY030_15640</name>
</gene>
<proteinExistence type="predicted"/>
<dbReference type="AlphaFoldDB" id="A0A5J6V900"/>
<sequence length="420" mass="46436">MPTSPAWPEHAIFWHVYPLGFTGAPVSGEEAKAANAPGAMPYPRLRHLTRWLDHLVELGCNGLLLGPVFASAGHGYDTLDHRRIDPRLGTEEDFAALVGGCRARGVRLVLDGVFNHLSAEHPVVQRAMEAGPDSEAGRWIRWVDGYPRWFEGHSTLVELDLAHPPVRDAVAGVMTHWLEQGADGWRLDAAYAPGAEVWRPVIDRVRAAHPEAWVVGEVIHGDYPAFVAGSGVDSVTQYELWKAIWSALVDTNLYELDHGLGRHDDFLETFLPQTFVGNHDVTRIASRVGEDGAVLALAVLMSVGGVPSVYYGDEEGYTGVKEDRAGGDDAVRPRFPQDPGELAPWGQQVHRAHVDLIGLRRRHPWLVRARTKTVSLANEHLVYRSVGADGQWLEVELDLREGAHRAQVRDAEGQRLWAWG</sequence>
<dbReference type="GO" id="GO:0016798">
    <property type="term" value="F:hydrolase activity, acting on glycosyl bonds"/>
    <property type="evidence" value="ECO:0007669"/>
    <property type="project" value="UniProtKB-KW"/>
</dbReference>
<dbReference type="Proteomes" id="UP000326546">
    <property type="component" value="Chromosome"/>
</dbReference>
<dbReference type="Gene3D" id="3.20.20.80">
    <property type="entry name" value="Glycosidases"/>
    <property type="match status" value="1"/>
</dbReference>